<dbReference type="InterPro" id="IPR001810">
    <property type="entry name" value="F-box_dom"/>
</dbReference>
<sequence>MEKRLQITSARLRGMRNSLQPINRLPPELLTHIFSEAQLRLPSFLPLPSSGGHDYITVDWCEWLWLLQVCRHWRGVIASSPGLWSNVCSSGNSLEFLRRSRGADLTIYLGVRFRGFSPTLMEALAPHTLRFKEFHMLAEGPELQDVLKQKLFSSPAPRLTSLLIEMEGVDDLSSALPPIFRGHMPKLKQLALGYFTSWPKGYFRNLTSLCLYHQKESGWSSTTEFLDFLADSPRIEEICLIRGGPMRPSGTDVSPAAGRYISLKRLRKLDIGEWPSAFTIARFLSHLSLPRTTEMYIWGHIFRDHEDIASVLPEDISRLRNLKAIKSWYFIRQTEPAYITFKLIAVVGDTLYMTGAFPLSQIGVGAISRYPLKKVKALTLREDSTQIRRLRVSDWKGLFSVVPALESLYILATASPQATRAVISALRPPRLFPPLLPTLDGVVCPALKSLEITEELDLPFLHICTVSSERLMCGAPELEFLFRGSSPPRRLFPPVAYDSDSDSELGYGFDFVTPGTSRIQSIQYVKWEEPIRIAPTSWPTQAFNWSQGRHRASF</sequence>
<evidence type="ECO:0000259" key="1">
    <source>
        <dbReference type="Pfam" id="PF12937"/>
    </source>
</evidence>
<dbReference type="Gene3D" id="3.80.10.10">
    <property type="entry name" value="Ribonuclease Inhibitor"/>
    <property type="match status" value="1"/>
</dbReference>
<proteinExistence type="predicted"/>
<name>A0AAD7NSV3_9AGAR</name>
<dbReference type="Proteomes" id="UP001215598">
    <property type="component" value="Unassembled WGS sequence"/>
</dbReference>
<dbReference type="InterPro" id="IPR036047">
    <property type="entry name" value="F-box-like_dom_sf"/>
</dbReference>
<evidence type="ECO:0000313" key="2">
    <source>
        <dbReference type="EMBL" id="KAJ7773182.1"/>
    </source>
</evidence>
<evidence type="ECO:0000313" key="3">
    <source>
        <dbReference type="Proteomes" id="UP001215598"/>
    </source>
</evidence>
<organism evidence="2 3">
    <name type="scientific">Mycena metata</name>
    <dbReference type="NCBI Taxonomy" id="1033252"/>
    <lineage>
        <taxon>Eukaryota</taxon>
        <taxon>Fungi</taxon>
        <taxon>Dikarya</taxon>
        <taxon>Basidiomycota</taxon>
        <taxon>Agaricomycotina</taxon>
        <taxon>Agaricomycetes</taxon>
        <taxon>Agaricomycetidae</taxon>
        <taxon>Agaricales</taxon>
        <taxon>Marasmiineae</taxon>
        <taxon>Mycenaceae</taxon>
        <taxon>Mycena</taxon>
    </lineage>
</organism>
<comment type="caution">
    <text evidence="2">The sequence shown here is derived from an EMBL/GenBank/DDBJ whole genome shotgun (WGS) entry which is preliminary data.</text>
</comment>
<dbReference type="Gene3D" id="1.20.1280.50">
    <property type="match status" value="1"/>
</dbReference>
<dbReference type="SUPFAM" id="SSF81383">
    <property type="entry name" value="F-box domain"/>
    <property type="match status" value="1"/>
</dbReference>
<gene>
    <name evidence="2" type="ORF">B0H16DRAFT_140812</name>
</gene>
<dbReference type="EMBL" id="JARKIB010000013">
    <property type="protein sequence ID" value="KAJ7773182.1"/>
    <property type="molecule type" value="Genomic_DNA"/>
</dbReference>
<dbReference type="AlphaFoldDB" id="A0AAD7NSV3"/>
<accession>A0AAD7NSV3</accession>
<dbReference type="SUPFAM" id="SSF52047">
    <property type="entry name" value="RNI-like"/>
    <property type="match status" value="1"/>
</dbReference>
<feature type="domain" description="F-box" evidence="1">
    <location>
        <begin position="22"/>
        <end position="88"/>
    </location>
</feature>
<protein>
    <recommendedName>
        <fullName evidence="1">F-box domain-containing protein</fullName>
    </recommendedName>
</protein>
<dbReference type="Pfam" id="PF12937">
    <property type="entry name" value="F-box-like"/>
    <property type="match status" value="1"/>
</dbReference>
<reference evidence="2" key="1">
    <citation type="submission" date="2023-03" db="EMBL/GenBank/DDBJ databases">
        <title>Massive genome expansion in bonnet fungi (Mycena s.s.) driven by repeated elements and novel gene families across ecological guilds.</title>
        <authorList>
            <consortium name="Lawrence Berkeley National Laboratory"/>
            <person name="Harder C.B."/>
            <person name="Miyauchi S."/>
            <person name="Viragh M."/>
            <person name="Kuo A."/>
            <person name="Thoen E."/>
            <person name="Andreopoulos B."/>
            <person name="Lu D."/>
            <person name="Skrede I."/>
            <person name="Drula E."/>
            <person name="Henrissat B."/>
            <person name="Morin E."/>
            <person name="Kohler A."/>
            <person name="Barry K."/>
            <person name="LaButti K."/>
            <person name="Morin E."/>
            <person name="Salamov A."/>
            <person name="Lipzen A."/>
            <person name="Mereny Z."/>
            <person name="Hegedus B."/>
            <person name="Baldrian P."/>
            <person name="Stursova M."/>
            <person name="Weitz H."/>
            <person name="Taylor A."/>
            <person name="Grigoriev I.V."/>
            <person name="Nagy L.G."/>
            <person name="Martin F."/>
            <person name="Kauserud H."/>
        </authorList>
    </citation>
    <scope>NUCLEOTIDE SEQUENCE</scope>
    <source>
        <strain evidence="2">CBHHK182m</strain>
    </source>
</reference>
<dbReference type="InterPro" id="IPR032675">
    <property type="entry name" value="LRR_dom_sf"/>
</dbReference>
<keyword evidence="3" id="KW-1185">Reference proteome</keyword>